<dbReference type="EMBL" id="NCKW01003418">
    <property type="protein sequence ID" value="POM76578.1"/>
    <property type="molecule type" value="Genomic_DNA"/>
</dbReference>
<evidence type="ECO:0000313" key="2">
    <source>
        <dbReference type="EMBL" id="POM76578.1"/>
    </source>
</evidence>
<dbReference type="Pfam" id="PF00168">
    <property type="entry name" value="C2"/>
    <property type="match status" value="2"/>
</dbReference>
<dbReference type="InterPro" id="IPR051634">
    <property type="entry name" value="Extended_Synaptotagmin"/>
</dbReference>
<dbReference type="GO" id="GO:0031210">
    <property type="term" value="F:phosphatidylcholine binding"/>
    <property type="evidence" value="ECO:0007669"/>
    <property type="project" value="TreeGrafter"/>
</dbReference>
<dbReference type="Gene3D" id="2.60.40.150">
    <property type="entry name" value="C2 domain"/>
    <property type="match status" value="2"/>
</dbReference>
<protein>
    <recommendedName>
        <fullName evidence="1">C2 domain-containing protein</fullName>
    </recommendedName>
</protein>
<organism evidence="2 3">
    <name type="scientific">Phytophthora palmivora</name>
    <dbReference type="NCBI Taxonomy" id="4796"/>
    <lineage>
        <taxon>Eukaryota</taxon>
        <taxon>Sar</taxon>
        <taxon>Stramenopiles</taxon>
        <taxon>Oomycota</taxon>
        <taxon>Peronosporomycetes</taxon>
        <taxon>Peronosporales</taxon>
        <taxon>Peronosporaceae</taxon>
        <taxon>Phytophthora</taxon>
    </lineage>
</organism>
<dbReference type="InterPro" id="IPR035892">
    <property type="entry name" value="C2_domain_sf"/>
</dbReference>
<dbReference type="PANTHER" id="PTHR45761:SF9">
    <property type="entry name" value="EXTENDED SYNAPTOTAGMIN-1-LIKE"/>
    <property type="match status" value="1"/>
</dbReference>
<dbReference type="PROSITE" id="PS50004">
    <property type="entry name" value="C2"/>
    <property type="match status" value="1"/>
</dbReference>
<dbReference type="GO" id="GO:0035091">
    <property type="term" value="F:phosphatidylinositol binding"/>
    <property type="evidence" value="ECO:0007669"/>
    <property type="project" value="TreeGrafter"/>
</dbReference>
<dbReference type="PANTHER" id="PTHR45761">
    <property type="entry name" value="EXTENDED SYNAPTOTAGMIN-LIKE PROTEIN 2, ISOFORM C"/>
    <property type="match status" value="1"/>
</dbReference>
<name>A0A2P4YFJ6_9STRA</name>
<keyword evidence="3" id="KW-1185">Reference proteome</keyword>
<feature type="domain" description="C2" evidence="1">
    <location>
        <begin position="1"/>
        <end position="114"/>
    </location>
</feature>
<dbReference type="SUPFAM" id="SSF49562">
    <property type="entry name" value="C2 domain (Calcium/lipid-binding domain, CaLB)"/>
    <property type="match status" value="2"/>
</dbReference>
<dbReference type="GO" id="GO:0008429">
    <property type="term" value="F:phosphatidylethanolamine binding"/>
    <property type="evidence" value="ECO:0007669"/>
    <property type="project" value="TreeGrafter"/>
</dbReference>
<evidence type="ECO:0000259" key="1">
    <source>
        <dbReference type="PROSITE" id="PS50004"/>
    </source>
</evidence>
<dbReference type="GO" id="GO:0005509">
    <property type="term" value="F:calcium ion binding"/>
    <property type="evidence" value="ECO:0007669"/>
    <property type="project" value="TreeGrafter"/>
</dbReference>
<dbReference type="GO" id="GO:0005789">
    <property type="term" value="C:endoplasmic reticulum membrane"/>
    <property type="evidence" value="ECO:0007669"/>
    <property type="project" value="TreeGrafter"/>
</dbReference>
<comment type="caution">
    <text evidence="2">The sequence shown here is derived from an EMBL/GenBank/DDBJ whole genome shotgun (WGS) entry which is preliminary data.</text>
</comment>
<dbReference type="GO" id="GO:0005544">
    <property type="term" value="F:calcium-dependent phospholipid binding"/>
    <property type="evidence" value="ECO:0007669"/>
    <property type="project" value="TreeGrafter"/>
</dbReference>
<reference evidence="2 3" key="1">
    <citation type="journal article" date="2017" name="Genome Biol. Evol.">
        <title>Phytophthora megakarya and P. palmivora, closely related causal agents of cacao black pod rot, underwent increases in genome sizes and gene numbers by different mechanisms.</title>
        <authorList>
            <person name="Ali S.S."/>
            <person name="Shao J."/>
            <person name="Lary D.J."/>
            <person name="Kronmiller B."/>
            <person name="Shen D."/>
            <person name="Strem M.D."/>
            <person name="Amoako-Attah I."/>
            <person name="Akrofi A.Y."/>
            <person name="Begoude B.A."/>
            <person name="Ten Hoopen G.M."/>
            <person name="Coulibaly K."/>
            <person name="Kebe B.I."/>
            <person name="Melnick R.L."/>
            <person name="Guiltinan M.J."/>
            <person name="Tyler B.M."/>
            <person name="Meinhardt L.W."/>
            <person name="Bailey B.A."/>
        </authorList>
    </citation>
    <scope>NUCLEOTIDE SEQUENCE [LARGE SCALE GENOMIC DNA]</scope>
    <source>
        <strain evidence="3">sbr112.9</strain>
    </source>
</reference>
<dbReference type="AlphaFoldDB" id="A0A2P4YFJ6"/>
<dbReference type="OrthoDB" id="115753at2759"/>
<dbReference type="SMART" id="SM00239">
    <property type="entry name" value="C2"/>
    <property type="match status" value="2"/>
</dbReference>
<gene>
    <name evidence="2" type="ORF">PHPALM_6164</name>
</gene>
<dbReference type="Proteomes" id="UP000237271">
    <property type="component" value="Unassembled WGS sequence"/>
</dbReference>
<dbReference type="InterPro" id="IPR000008">
    <property type="entry name" value="C2_dom"/>
</dbReference>
<sequence length="515" mass="56397">MSSYGQHSSTLFLHVQSAQNLATQANAAFCTTFVWSNSSPDGPAQSRSKPKYTSFTRVRENKPVAWNEDVEFDVTNPKSDVLTVRVNDSSDALVGSCNIYLAHLRPWETLDQWFQLHPAGNIHLKLTLKPNQWSAPTHVHASPYSSDLHGIEMMKHAMDVRCMLNQYLMYHQQATRNFLQYPTGYLRYQASGANFHDMMGAAADISTIAANMQELSGDNGLGSIASIGLGALGLDSFGAFFGSYGQHSFTLILHVQSAQNLVTQANAAFCTTFVWSNSSPNGPAESRSKPKYTSFSHVRENKRVAWNEDVQIDVSNPKSDVLTVRVKDSSDALVGSCNIYLAHLRPGETLDQWFQLHPAGHIHLKLTLKSNQQATPTRVNASPYSSDFQAMLDLQLKKRAAAVNESPLPSNIAMLVEMQNQANENLRLQMNQHLMQQATRTFMQAPSQSPYPAGYPQSSGTNFHEMMGTAANISTIAANMQQLNGNTGDNNGLGTIASIGLGALGLGPFGAFFTS</sequence>
<evidence type="ECO:0000313" key="3">
    <source>
        <dbReference type="Proteomes" id="UP000237271"/>
    </source>
</evidence>
<dbReference type="CDD" id="cd00030">
    <property type="entry name" value="C2"/>
    <property type="match status" value="2"/>
</dbReference>
<accession>A0A2P4YFJ6</accession>
<proteinExistence type="predicted"/>